<feature type="domain" description="SPOR" evidence="1">
    <location>
        <begin position="135"/>
        <end position="214"/>
    </location>
</feature>
<comment type="caution">
    <text evidence="2">The sequence shown here is derived from an EMBL/GenBank/DDBJ whole genome shotgun (WGS) entry which is preliminary data.</text>
</comment>
<dbReference type="Gene3D" id="3.30.70.1070">
    <property type="entry name" value="Sporulation related repeat"/>
    <property type="match status" value="1"/>
</dbReference>
<evidence type="ECO:0000313" key="3">
    <source>
        <dbReference type="Proteomes" id="UP001500021"/>
    </source>
</evidence>
<dbReference type="Pfam" id="PF05036">
    <property type="entry name" value="SPOR"/>
    <property type="match status" value="1"/>
</dbReference>
<name>A0ABN1L6P6_9GAMM</name>
<gene>
    <name evidence="2" type="primary">dedD</name>
    <name evidence="2" type="ORF">GCM10009111_17270</name>
</gene>
<accession>A0ABN1L6P6</accession>
<keyword evidence="2" id="KW-0131">Cell cycle</keyword>
<proteinExistence type="predicted"/>
<keyword evidence="2" id="KW-0132">Cell division</keyword>
<dbReference type="GO" id="GO:0051301">
    <property type="term" value="P:cell division"/>
    <property type="evidence" value="ECO:0007669"/>
    <property type="project" value="UniProtKB-KW"/>
</dbReference>
<dbReference type="PANTHER" id="PTHR38687:SF1">
    <property type="entry name" value="CELL DIVISION PROTEIN DEDD"/>
    <property type="match status" value="1"/>
</dbReference>
<dbReference type="EMBL" id="BAAAFA010000005">
    <property type="protein sequence ID" value="GAA0816855.1"/>
    <property type="molecule type" value="Genomic_DNA"/>
</dbReference>
<dbReference type="InterPro" id="IPR036680">
    <property type="entry name" value="SPOR-like_sf"/>
</dbReference>
<dbReference type="InterPro" id="IPR007730">
    <property type="entry name" value="SPOR-like_dom"/>
</dbReference>
<reference evidence="2 3" key="1">
    <citation type="journal article" date="2019" name="Int. J. Syst. Evol. Microbiol.">
        <title>The Global Catalogue of Microorganisms (GCM) 10K type strain sequencing project: providing services to taxonomists for standard genome sequencing and annotation.</title>
        <authorList>
            <consortium name="The Broad Institute Genomics Platform"/>
            <consortium name="The Broad Institute Genome Sequencing Center for Infectious Disease"/>
            <person name="Wu L."/>
            <person name="Ma J."/>
        </authorList>
    </citation>
    <scope>NUCLEOTIDE SEQUENCE [LARGE SCALE GENOMIC DNA]</scope>
    <source>
        <strain evidence="2 3">JCM 15608</strain>
    </source>
</reference>
<dbReference type="PROSITE" id="PS51724">
    <property type="entry name" value="SPOR"/>
    <property type="match status" value="1"/>
</dbReference>
<sequence>MSTPFKNRLVGTVIVAAVLVIFLPDILDGKKKSYQDDFEAIPQAPAFSGEKTSKSFPNEKITYKPDIQETDEVALDDIDNQQVHATDEDVVVLEQSQAGNKLQVTPAKIEQPITTVPPNENTNGSEEPKRLPEKVIAKEAWVIHLGSFKHKKNVEQLLNKLKANGYTVFTQPIQTKQGTLTKVFIGPELIKSSLDKKLISLKELTGAQGKVARFIPNK</sequence>
<dbReference type="InterPro" id="IPR052521">
    <property type="entry name" value="Cell_div_SPOR-domain"/>
</dbReference>
<organism evidence="2 3">
    <name type="scientific">Colwellia asteriadis</name>
    <dbReference type="NCBI Taxonomy" id="517723"/>
    <lineage>
        <taxon>Bacteria</taxon>
        <taxon>Pseudomonadati</taxon>
        <taxon>Pseudomonadota</taxon>
        <taxon>Gammaproteobacteria</taxon>
        <taxon>Alteromonadales</taxon>
        <taxon>Colwelliaceae</taxon>
        <taxon>Colwellia</taxon>
    </lineage>
</organism>
<keyword evidence="3" id="KW-1185">Reference proteome</keyword>
<dbReference type="PANTHER" id="PTHR38687">
    <property type="entry name" value="CELL DIVISION PROTEIN DEDD-RELATED"/>
    <property type="match status" value="1"/>
</dbReference>
<dbReference type="SUPFAM" id="SSF110997">
    <property type="entry name" value="Sporulation related repeat"/>
    <property type="match status" value="1"/>
</dbReference>
<dbReference type="Proteomes" id="UP001500021">
    <property type="component" value="Unassembled WGS sequence"/>
</dbReference>
<evidence type="ECO:0000313" key="2">
    <source>
        <dbReference type="EMBL" id="GAA0816855.1"/>
    </source>
</evidence>
<evidence type="ECO:0000259" key="1">
    <source>
        <dbReference type="PROSITE" id="PS51724"/>
    </source>
</evidence>
<protein>
    <submittedName>
        <fullName evidence="2">Cell division protein DedD</fullName>
    </submittedName>
</protein>
<dbReference type="RefSeq" id="WP_343817008.1">
    <property type="nucleotide sequence ID" value="NZ_BAAAFA010000005.1"/>
</dbReference>